<dbReference type="STRING" id="56723.ENSLBEP00000021041"/>
<dbReference type="Gene3D" id="2.40.10.10">
    <property type="entry name" value="Trypsin-like serine proteases"/>
    <property type="match status" value="1"/>
</dbReference>
<proteinExistence type="predicted"/>
<dbReference type="GO" id="GO:0004252">
    <property type="term" value="F:serine-type endopeptidase activity"/>
    <property type="evidence" value="ECO:0007669"/>
    <property type="project" value="InterPro"/>
</dbReference>
<keyword evidence="3 7" id="KW-0378">Hydrolase</keyword>
<dbReference type="GO" id="GO:0006508">
    <property type="term" value="P:proteolysis"/>
    <property type="evidence" value="ECO:0007669"/>
    <property type="project" value="UniProtKB-KW"/>
</dbReference>
<evidence type="ECO:0000256" key="2">
    <source>
        <dbReference type="ARBA" id="ARBA00022729"/>
    </source>
</evidence>
<evidence type="ECO:0000256" key="5">
    <source>
        <dbReference type="ARBA" id="ARBA00023145"/>
    </source>
</evidence>
<reference evidence="10" key="2">
    <citation type="submission" date="2025-09" db="UniProtKB">
        <authorList>
            <consortium name="Ensembl"/>
        </authorList>
    </citation>
    <scope>IDENTIFICATION</scope>
</reference>
<dbReference type="InParanoid" id="A0A3Q3FKS0"/>
<evidence type="ECO:0000256" key="3">
    <source>
        <dbReference type="ARBA" id="ARBA00022801"/>
    </source>
</evidence>
<dbReference type="GeneID" id="109982729"/>
<dbReference type="InterPro" id="IPR009003">
    <property type="entry name" value="Peptidase_S1_PA"/>
</dbReference>
<keyword evidence="4 7" id="KW-0720">Serine protease</keyword>
<dbReference type="Proteomes" id="UP000261660">
    <property type="component" value="Unplaced"/>
</dbReference>
<dbReference type="GeneTree" id="ENSGT01030000234551"/>
<feature type="chain" id="PRO_5018785977" description="Peptidase S1 domain-containing protein" evidence="8">
    <location>
        <begin position="38"/>
        <end position="264"/>
    </location>
</feature>
<dbReference type="Pfam" id="PF00089">
    <property type="entry name" value="Trypsin"/>
    <property type="match status" value="1"/>
</dbReference>
<evidence type="ECO:0000259" key="9">
    <source>
        <dbReference type="PROSITE" id="PS50240"/>
    </source>
</evidence>
<organism evidence="10 11">
    <name type="scientific">Labrus bergylta</name>
    <name type="common">ballan wrasse</name>
    <dbReference type="NCBI Taxonomy" id="56723"/>
    <lineage>
        <taxon>Eukaryota</taxon>
        <taxon>Metazoa</taxon>
        <taxon>Chordata</taxon>
        <taxon>Craniata</taxon>
        <taxon>Vertebrata</taxon>
        <taxon>Euteleostomi</taxon>
        <taxon>Actinopterygii</taxon>
        <taxon>Neopterygii</taxon>
        <taxon>Teleostei</taxon>
        <taxon>Neoteleostei</taxon>
        <taxon>Acanthomorphata</taxon>
        <taxon>Eupercaria</taxon>
        <taxon>Labriformes</taxon>
        <taxon>Labridae</taxon>
        <taxon>Labrus</taxon>
    </lineage>
</organism>
<dbReference type="PROSITE" id="PS00134">
    <property type="entry name" value="TRYPSIN_HIS"/>
    <property type="match status" value="1"/>
</dbReference>
<dbReference type="PROSITE" id="PS00135">
    <property type="entry name" value="TRYPSIN_SER"/>
    <property type="match status" value="1"/>
</dbReference>
<keyword evidence="6" id="KW-1015">Disulfide bond</keyword>
<evidence type="ECO:0000256" key="4">
    <source>
        <dbReference type="ARBA" id="ARBA00022825"/>
    </source>
</evidence>
<feature type="signal peptide" evidence="8">
    <location>
        <begin position="1"/>
        <end position="37"/>
    </location>
</feature>
<dbReference type="SUPFAM" id="SSF50494">
    <property type="entry name" value="Trypsin-like serine proteases"/>
    <property type="match status" value="1"/>
</dbReference>
<dbReference type="PRINTS" id="PR00722">
    <property type="entry name" value="CHYMOTRYPSIN"/>
</dbReference>
<dbReference type="AlphaFoldDB" id="A0A3Q3FKS0"/>
<dbReference type="InterPro" id="IPR001254">
    <property type="entry name" value="Trypsin_dom"/>
</dbReference>
<evidence type="ECO:0000313" key="11">
    <source>
        <dbReference type="Proteomes" id="UP000261660"/>
    </source>
</evidence>
<dbReference type="PROSITE" id="PS50240">
    <property type="entry name" value="TRYPSIN_DOM"/>
    <property type="match status" value="1"/>
</dbReference>
<evidence type="ECO:0000256" key="6">
    <source>
        <dbReference type="ARBA" id="ARBA00023157"/>
    </source>
</evidence>
<dbReference type="Ensembl" id="ENSLBET00000022170.1">
    <property type="protein sequence ID" value="ENSLBEP00000021041.1"/>
    <property type="gene ID" value="ENSLBEG00000016179.1"/>
</dbReference>
<dbReference type="InterPro" id="IPR033116">
    <property type="entry name" value="TRYPSIN_SER"/>
</dbReference>
<dbReference type="PANTHER" id="PTHR24271:SF81">
    <property type="entry name" value="GRANZYME B"/>
    <property type="match status" value="1"/>
</dbReference>
<dbReference type="InterPro" id="IPR001314">
    <property type="entry name" value="Peptidase_S1A"/>
</dbReference>
<dbReference type="InterPro" id="IPR018114">
    <property type="entry name" value="TRYPSIN_HIS"/>
</dbReference>
<name>A0A3Q3FKS0_9LABR</name>
<keyword evidence="5" id="KW-0865">Zymogen</keyword>
<evidence type="ECO:0000256" key="7">
    <source>
        <dbReference type="RuleBase" id="RU363034"/>
    </source>
</evidence>
<dbReference type="CDD" id="cd00190">
    <property type="entry name" value="Tryp_SPc"/>
    <property type="match status" value="1"/>
</dbReference>
<evidence type="ECO:0000313" key="10">
    <source>
        <dbReference type="Ensembl" id="ENSLBEP00000021041.1"/>
    </source>
</evidence>
<keyword evidence="11" id="KW-1185">Reference proteome</keyword>
<protein>
    <recommendedName>
        <fullName evidence="9">Peptidase S1 domain-containing protein</fullName>
    </recommendedName>
</protein>
<reference evidence="10" key="1">
    <citation type="submission" date="2025-08" db="UniProtKB">
        <authorList>
            <consortium name="Ensembl"/>
        </authorList>
    </citation>
    <scope>IDENTIFICATION</scope>
</reference>
<sequence length="264" mass="28819">MCVIAPQELDSTDLTMTINFKLVILILALNLSGQVHTGEIIGGKPVALHGRPYMVLVETHMQIGKPSYCGGFILNAEFVMTAAHCQPNHFRSHTVWLGFNNYGNRKMSIPVEKPFPHNDFNATDCRNDMMLLKLSSKVNFSQDARPIALAGEDNALLPTSCSVSGWGSTNSSDKRMSHVLMEANVTIIASEECPKENSYCSKGETGPYEGDSGGPLVCEDGKAYGVVSTGQESGQLLRSYTKIPDYRSWIDKIMANPENALILG</sequence>
<evidence type="ECO:0000256" key="8">
    <source>
        <dbReference type="SAM" id="SignalP"/>
    </source>
</evidence>
<dbReference type="SMART" id="SM00020">
    <property type="entry name" value="Tryp_SPc"/>
    <property type="match status" value="1"/>
</dbReference>
<feature type="domain" description="Peptidase S1" evidence="9">
    <location>
        <begin position="40"/>
        <end position="255"/>
    </location>
</feature>
<dbReference type="InterPro" id="IPR043504">
    <property type="entry name" value="Peptidase_S1_PA_chymotrypsin"/>
</dbReference>
<keyword evidence="2 8" id="KW-0732">Signal</keyword>
<accession>A0A3Q3FKS0</accession>
<evidence type="ECO:0000256" key="1">
    <source>
        <dbReference type="ARBA" id="ARBA00022670"/>
    </source>
</evidence>
<dbReference type="RefSeq" id="XP_029132849.2">
    <property type="nucleotide sequence ID" value="XM_029277016.2"/>
</dbReference>
<dbReference type="PANTHER" id="PTHR24271">
    <property type="entry name" value="KALLIKREIN-RELATED"/>
    <property type="match status" value="1"/>
</dbReference>
<keyword evidence="1 7" id="KW-0645">Protease</keyword>